<name>A0ACC1J224_9FUNG</name>
<protein>
    <submittedName>
        <fullName evidence="1">Medium-chain fatty acid-CoA ligase faa2</fullName>
        <ecNumber evidence="1">6.2.1.3</ecNumber>
    </submittedName>
</protein>
<reference evidence="1" key="1">
    <citation type="submission" date="2022-07" db="EMBL/GenBank/DDBJ databases">
        <title>Phylogenomic reconstructions and comparative analyses of Kickxellomycotina fungi.</title>
        <authorList>
            <person name="Reynolds N.K."/>
            <person name="Stajich J.E."/>
            <person name="Barry K."/>
            <person name="Grigoriev I.V."/>
            <person name="Crous P."/>
            <person name="Smith M.E."/>
        </authorList>
    </citation>
    <scope>NUCLEOTIDE SEQUENCE</scope>
    <source>
        <strain evidence="1">NRRL 5244</strain>
    </source>
</reference>
<keyword evidence="2" id="KW-1185">Reference proteome</keyword>
<keyword evidence="1" id="KW-0436">Ligase</keyword>
<evidence type="ECO:0000313" key="2">
    <source>
        <dbReference type="Proteomes" id="UP001150603"/>
    </source>
</evidence>
<proteinExistence type="predicted"/>
<feature type="non-terminal residue" evidence="1">
    <location>
        <position position="179"/>
    </location>
</feature>
<evidence type="ECO:0000313" key="1">
    <source>
        <dbReference type="EMBL" id="KAJ1934454.1"/>
    </source>
</evidence>
<dbReference type="Proteomes" id="UP001150603">
    <property type="component" value="Unassembled WGS sequence"/>
</dbReference>
<gene>
    <name evidence="1" type="primary">FAA2_13</name>
    <name evidence="1" type="ORF">FBU59_005692</name>
</gene>
<dbReference type="EMBL" id="JANBPW010004639">
    <property type="protein sequence ID" value="KAJ1934454.1"/>
    <property type="molecule type" value="Genomic_DNA"/>
</dbReference>
<dbReference type="EC" id="6.2.1.3" evidence="1"/>
<organism evidence="1 2">
    <name type="scientific">Linderina macrospora</name>
    <dbReference type="NCBI Taxonomy" id="4868"/>
    <lineage>
        <taxon>Eukaryota</taxon>
        <taxon>Fungi</taxon>
        <taxon>Fungi incertae sedis</taxon>
        <taxon>Zoopagomycota</taxon>
        <taxon>Kickxellomycotina</taxon>
        <taxon>Kickxellomycetes</taxon>
        <taxon>Kickxellales</taxon>
        <taxon>Kickxellaceae</taxon>
        <taxon>Linderina</taxon>
    </lineage>
</organism>
<accession>A0ACC1J224</accession>
<comment type="caution">
    <text evidence="1">The sequence shown here is derived from an EMBL/GenBank/DDBJ whole genome shotgun (WGS) entry which is preliminary data.</text>
</comment>
<sequence>MRDQIPLLKKVILMDPPMQELVDKLTEKGFAVYDMCDVERYGREYPEIESPPKPTYDEVATIVFTSGTTGRPKGVVLTHGNIVSMCAGINFIMDQRDLPYISPRDCAVSIIPLSHILGRSLMHIIIALGAKTAFTRNDPRFLLSDLQQLKPTIFFGVPKFFNRVQDRVMSSVKGRGHLM</sequence>